<dbReference type="Pfam" id="PF00535">
    <property type="entry name" value="Glycos_transf_2"/>
    <property type="match status" value="1"/>
</dbReference>
<dbReference type="PANTHER" id="PTHR43179">
    <property type="entry name" value="RHAMNOSYLTRANSFERASE WBBL"/>
    <property type="match status" value="1"/>
</dbReference>
<dbReference type="OrthoDB" id="7665907at2"/>
<dbReference type="InterPro" id="IPR029044">
    <property type="entry name" value="Nucleotide-diphossugar_trans"/>
</dbReference>
<dbReference type="EMBL" id="MZMV01000005">
    <property type="protein sequence ID" value="OWV11524.1"/>
    <property type="molecule type" value="Genomic_DNA"/>
</dbReference>
<dbReference type="SUPFAM" id="SSF53448">
    <property type="entry name" value="Nucleotide-diphospho-sugar transferases"/>
    <property type="match status" value="1"/>
</dbReference>
<dbReference type="Gene3D" id="3.90.550.10">
    <property type="entry name" value="Spore Coat Polysaccharide Biosynthesis Protein SpsA, Chain A"/>
    <property type="match status" value="1"/>
</dbReference>
<keyword evidence="3" id="KW-1185">Reference proteome</keyword>
<comment type="caution">
    <text evidence="2">The sequence shown here is derived from an EMBL/GenBank/DDBJ whole genome shotgun (WGS) entry which is preliminary data.</text>
</comment>
<gene>
    <name evidence="2" type="ORF">B5D80_04340</name>
</gene>
<dbReference type="PANTHER" id="PTHR43179:SF7">
    <property type="entry name" value="RHAMNOSYLTRANSFERASE WBBL"/>
    <property type="match status" value="1"/>
</dbReference>
<evidence type="ECO:0000259" key="1">
    <source>
        <dbReference type="Pfam" id="PF00535"/>
    </source>
</evidence>
<protein>
    <recommendedName>
        <fullName evidence="1">Glycosyltransferase 2-like domain-containing protein</fullName>
    </recommendedName>
</protein>
<dbReference type="CDD" id="cd04186">
    <property type="entry name" value="GT_2_like_c"/>
    <property type="match status" value="1"/>
</dbReference>
<dbReference type="InterPro" id="IPR001173">
    <property type="entry name" value="Glyco_trans_2-like"/>
</dbReference>
<evidence type="ECO:0000313" key="3">
    <source>
        <dbReference type="Proteomes" id="UP000197174"/>
    </source>
</evidence>
<proteinExistence type="predicted"/>
<accession>A0A2D0AXL7</accession>
<name>A0A2D0AXL7_9ACTN</name>
<sequence>MSVATRPALSILLTSWNTREQTRLCLQSLADTADADLDYEVIAVDNASRDGSAELLAGWPGVDLIRNERNLGFAAAVNQAYRRSRGEVILVLNSDVRFHPGALARMLAFLREHPQAAGVSPLYLNLDGTFQQHYIQLPSFPAALALVTVLRRVPGFRRALHTFQMRGQDFSRPRRLASGSCLMVRRHILEPDAIFDERFPIYWNDALLVRRLDKAGHQIWMIPDAVVDHVRGASCRLLGPAIRYRHLLGGLVAYLRLTQPRHRVTLFRRVVLADHLVKLLCGRPVQLTLPDLRAALRADVGPLPDGDTRDWLIVFTRSAWPAPQARAAADRRTPQGDRLLLVDPPAARINRRSRVTTLTDARWQFTPPTLLPFGNRMPFVDRINRRVAAGAVRRWLDRQSGVRLLRLDDHRAGCVQGRLGEDEVLPASAPVLVEQREHV</sequence>
<reference evidence="2 3" key="1">
    <citation type="submission" date="2017-03" db="EMBL/GenBank/DDBJ databases">
        <title>Whole genome sequence of Micromonospora wenchangensis, isolated from mangrove soil.</title>
        <authorList>
            <person name="Yang H."/>
        </authorList>
    </citation>
    <scope>NUCLEOTIDE SEQUENCE [LARGE SCALE GENOMIC DNA]</scope>
    <source>
        <strain evidence="2 3">CCTCC AA 2012002</strain>
    </source>
</reference>
<dbReference type="Proteomes" id="UP000197174">
    <property type="component" value="Unassembled WGS sequence"/>
</dbReference>
<dbReference type="RefSeq" id="WP_088642447.1">
    <property type="nucleotide sequence ID" value="NZ_MZMV01000005.1"/>
</dbReference>
<feature type="domain" description="Glycosyltransferase 2-like" evidence="1">
    <location>
        <begin position="10"/>
        <end position="189"/>
    </location>
</feature>
<evidence type="ECO:0000313" key="2">
    <source>
        <dbReference type="EMBL" id="OWV11524.1"/>
    </source>
</evidence>
<dbReference type="AlphaFoldDB" id="A0A2D0AXL7"/>
<organism evidence="2 3">
    <name type="scientific">Micromonospora wenchangensis</name>
    <dbReference type="NCBI Taxonomy" id="1185415"/>
    <lineage>
        <taxon>Bacteria</taxon>
        <taxon>Bacillati</taxon>
        <taxon>Actinomycetota</taxon>
        <taxon>Actinomycetes</taxon>
        <taxon>Micromonosporales</taxon>
        <taxon>Micromonosporaceae</taxon>
        <taxon>Micromonospora</taxon>
    </lineage>
</organism>